<feature type="domain" description="DUF4142" evidence="3">
    <location>
        <begin position="62"/>
        <end position="192"/>
    </location>
</feature>
<feature type="signal peptide" evidence="2">
    <location>
        <begin position="1"/>
        <end position="25"/>
    </location>
</feature>
<feature type="chain" id="PRO_5046125089" evidence="2">
    <location>
        <begin position="26"/>
        <end position="198"/>
    </location>
</feature>
<dbReference type="Proteomes" id="UP001596287">
    <property type="component" value="Unassembled WGS sequence"/>
</dbReference>
<keyword evidence="5" id="KW-1185">Reference proteome</keyword>
<dbReference type="RefSeq" id="WP_379789708.1">
    <property type="nucleotide sequence ID" value="NZ_JBHSQB010000003.1"/>
</dbReference>
<evidence type="ECO:0000313" key="5">
    <source>
        <dbReference type="Proteomes" id="UP001596287"/>
    </source>
</evidence>
<evidence type="ECO:0000256" key="2">
    <source>
        <dbReference type="SAM" id="SignalP"/>
    </source>
</evidence>
<dbReference type="InterPro" id="IPR012347">
    <property type="entry name" value="Ferritin-like"/>
</dbReference>
<comment type="caution">
    <text evidence="4">The sequence shown here is derived from an EMBL/GenBank/DDBJ whole genome shotgun (WGS) entry which is preliminary data.</text>
</comment>
<feature type="coiled-coil region" evidence="1">
    <location>
        <begin position="34"/>
        <end position="65"/>
    </location>
</feature>
<accession>A0ABW1PJT5</accession>
<organism evidence="4 5">
    <name type="scientific">Flavobacterium qiangtangense</name>
    <dbReference type="NCBI Taxonomy" id="1442595"/>
    <lineage>
        <taxon>Bacteria</taxon>
        <taxon>Pseudomonadati</taxon>
        <taxon>Bacteroidota</taxon>
        <taxon>Flavobacteriia</taxon>
        <taxon>Flavobacteriales</taxon>
        <taxon>Flavobacteriaceae</taxon>
        <taxon>Flavobacterium</taxon>
    </lineage>
</organism>
<dbReference type="EMBL" id="JBHSQB010000003">
    <property type="protein sequence ID" value="MFC6095102.1"/>
    <property type="molecule type" value="Genomic_DNA"/>
</dbReference>
<dbReference type="Pfam" id="PF13628">
    <property type="entry name" value="DUF4142"/>
    <property type="match status" value="1"/>
</dbReference>
<dbReference type="Gene3D" id="1.20.1260.10">
    <property type="match status" value="1"/>
</dbReference>
<evidence type="ECO:0000313" key="4">
    <source>
        <dbReference type="EMBL" id="MFC6095102.1"/>
    </source>
</evidence>
<proteinExistence type="predicted"/>
<reference evidence="5" key="1">
    <citation type="journal article" date="2019" name="Int. J. Syst. Evol. Microbiol.">
        <title>The Global Catalogue of Microorganisms (GCM) 10K type strain sequencing project: providing services to taxonomists for standard genome sequencing and annotation.</title>
        <authorList>
            <consortium name="The Broad Institute Genomics Platform"/>
            <consortium name="The Broad Institute Genome Sequencing Center for Infectious Disease"/>
            <person name="Wu L."/>
            <person name="Ma J."/>
        </authorList>
    </citation>
    <scope>NUCLEOTIDE SEQUENCE [LARGE SCALE GENOMIC DNA]</scope>
    <source>
        <strain evidence="5">CCUG 49679</strain>
    </source>
</reference>
<sequence length="198" mass="21937">MKKIPFRKSLLATALVLSISLTSCKNETTPADSKEVAEEQNEAVVDDAKEELNEVEDNSQVYIDAAEFDLTQKELAVLAQKRAVSPDIKALAKKIADGHDTSLKELADATKDKGIAVPTTLTENGKKEVEALNKEKGQNFDVEYIDKAITSHRDAIQKFQNEASKAKNPEVKAWLDKKVVELQGHFDMINDLIAKSRK</sequence>
<protein>
    <submittedName>
        <fullName evidence="4">DUF4142 domain-containing protein</fullName>
    </submittedName>
</protein>
<gene>
    <name evidence="4" type="ORF">ACFPVY_00455</name>
</gene>
<evidence type="ECO:0000256" key="1">
    <source>
        <dbReference type="SAM" id="Coils"/>
    </source>
</evidence>
<dbReference type="PROSITE" id="PS51257">
    <property type="entry name" value="PROKAR_LIPOPROTEIN"/>
    <property type="match status" value="1"/>
</dbReference>
<dbReference type="PANTHER" id="PTHR38593">
    <property type="entry name" value="BLR2558 PROTEIN"/>
    <property type="match status" value="1"/>
</dbReference>
<dbReference type="PANTHER" id="PTHR38593:SF1">
    <property type="entry name" value="BLR2558 PROTEIN"/>
    <property type="match status" value="1"/>
</dbReference>
<evidence type="ECO:0000259" key="3">
    <source>
        <dbReference type="Pfam" id="PF13628"/>
    </source>
</evidence>
<keyword evidence="1" id="KW-0175">Coiled coil</keyword>
<name>A0ABW1PJT5_9FLAO</name>
<dbReference type="InterPro" id="IPR025419">
    <property type="entry name" value="DUF4142"/>
</dbReference>
<keyword evidence="2" id="KW-0732">Signal</keyword>